<keyword evidence="2" id="KW-1185">Reference proteome</keyword>
<organism evidence="1 2">
    <name type="scientific">Deinococcus oregonensis</name>
    <dbReference type="NCBI Taxonomy" id="1805970"/>
    <lineage>
        <taxon>Bacteria</taxon>
        <taxon>Thermotogati</taxon>
        <taxon>Deinococcota</taxon>
        <taxon>Deinococci</taxon>
        <taxon>Deinococcales</taxon>
        <taxon>Deinococcaceae</taxon>
        <taxon>Deinococcus</taxon>
    </lineage>
</organism>
<protein>
    <submittedName>
        <fullName evidence="1">Uncharacterized protein</fullName>
    </submittedName>
</protein>
<gene>
    <name evidence="1" type="ORF">ACFFLM_02265</name>
</gene>
<evidence type="ECO:0000313" key="2">
    <source>
        <dbReference type="Proteomes" id="UP001589733"/>
    </source>
</evidence>
<dbReference type="RefSeq" id="WP_380005174.1">
    <property type="nucleotide sequence ID" value="NZ_JBHLYR010000009.1"/>
</dbReference>
<reference evidence="1 2" key="1">
    <citation type="submission" date="2024-09" db="EMBL/GenBank/DDBJ databases">
        <authorList>
            <person name="Sun Q."/>
            <person name="Mori K."/>
        </authorList>
    </citation>
    <scope>NUCLEOTIDE SEQUENCE [LARGE SCALE GENOMIC DNA]</scope>
    <source>
        <strain evidence="1 2">JCM 13503</strain>
    </source>
</reference>
<sequence length="54" mass="5595">MKSLAGESTDTPRLGAFLGLVMAGVDALTPSEQRVIAGFLDKITGTVMDTLAVE</sequence>
<name>A0ABV6ATI2_9DEIO</name>
<dbReference type="Proteomes" id="UP001589733">
    <property type="component" value="Unassembled WGS sequence"/>
</dbReference>
<dbReference type="EMBL" id="JBHLYR010000009">
    <property type="protein sequence ID" value="MFB9990812.1"/>
    <property type="molecule type" value="Genomic_DNA"/>
</dbReference>
<evidence type="ECO:0000313" key="1">
    <source>
        <dbReference type="EMBL" id="MFB9990812.1"/>
    </source>
</evidence>
<proteinExistence type="predicted"/>
<accession>A0ABV6ATI2</accession>
<comment type="caution">
    <text evidence="1">The sequence shown here is derived from an EMBL/GenBank/DDBJ whole genome shotgun (WGS) entry which is preliminary data.</text>
</comment>